<dbReference type="PROSITE" id="PS50157">
    <property type="entry name" value="ZINC_FINGER_C2H2_2"/>
    <property type="match status" value="5"/>
</dbReference>
<dbReference type="GO" id="GO:0005634">
    <property type="term" value="C:nucleus"/>
    <property type="evidence" value="ECO:0007669"/>
    <property type="project" value="TreeGrafter"/>
</dbReference>
<sequence length="387" mass="44542">MLHEQYHNGVIRKCPHCDKEYKHLSTFYTHLRTHRSNHMCSLCGKSFVSPLGLHQHKRLKHVIEPDNLVTNGENKIQEAYRKHLLDSNMHTNNPSKVKKTSVVRKTNLPAEASVGWTNQYTIYRNESVDFECITYCDVCKIKFETTEAYDIHLIHSAMHTGDKLCEDDMKEIKKDNVDIDIKDCEGIQNTEEQCIRKTTVGNTLSAVRKSNLNIPPSKYSKKPSTCQHCGKHFETKTACLKHHHAEHRRKPFYSSKDRVVCETCGASLAPSSVSAHLNQHTRQKLFTCDTCGRSFTTKNILRNHIASHTGERNHVCNICGKRFAQSGSLSHHHSMVHLKRPYPKRNRRIRIEVPISDAGPFGDKDEYRVWTQHYLDNSTYSSTYSNS</sequence>
<feature type="domain" description="C2H2-type" evidence="6">
    <location>
        <begin position="286"/>
        <end position="313"/>
    </location>
</feature>
<dbReference type="EMBL" id="OU893336">
    <property type="protein sequence ID" value="CAG9792829.1"/>
    <property type="molecule type" value="Genomic_DNA"/>
</dbReference>
<evidence type="ECO:0000259" key="6">
    <source>
        <dbReference type="PROSITE" id="PS50157"/>
    </source>
</evidence>
<dbReference type="Gene3D" id="3.30.160.60">
    <property type="entry name" value="Classic Zinc Finger"/>
    <property type="match status" value="3"/>
</dbReference>
<keyword evidence="8" id="KW-1185">Reference proteome</keyword>
<dbReference type="GO" id="GO:0045893">
    <property type="term" value="P:positive regulation of DNA-templated transcription"/>
    <property type="evidence" value="ECO:0007669"/>
    <property type="project" value="UniProtKB-ARBA"/>
</dbReference>
<dbReference type="PANTHER" id="PTHR16515">
    <property type="entry name" value="PR DOMAIN ZINC FINGER PROTEIN"/>
    <property type="match status" value="1"/>
</dbReference>
<gene>
    <name evidence="7" type="ORF">DIATSA_LOCUS10316</name>
</gene>
<keyword evidence="1" id="KW-0479">Metal-binding</keyword>
<dbReference type="SUPFAM" id="SSF57667">
    <property type="entry name" value="beta-beta-alpha zinc fingers"/>
    <property type="match status" value="2"/>
</dbReference>
<keyword evidence="4" id="KW-0862">Zinc</keyword>
<reference evidence="7" key="2">
    <citation type="submission" date="2022-10" db="EMBL/GenBank/DDBJ databases">
        <authorList>
            <consortium name="ENA_rothamsted_submissions"/>
            <consortium name="culmorum"/>
            <person name="King R."/>
        </authorList>
    </citation>
    <scope>NUCLEOTIDE SEQUENCE</scope>
</reference>
<evidence type="ECO:0000313" key="8">
    <source>
        <dbReference type="Proteomes" id="UP001153714"/>
    </source>
</evidence>
<feature type="domain" description="C2H2-type" evidence="6">
    <location>
        <begin position="38"/>
        <end position="66"/>
    </location>
</feature>
<evidence type="ECO:0000256" key="4">
    <source>
        <dbReference type="ARBA" id="ARBA00022833"/>
    </source>
</evidence>
<dbReference type="SMART" id="SM00355">
    <property type="entry name" value="ZnF_C2H2"/>
    <property type="match status" value="7"/>
</dbReference>
<dbReference type="FunFam" id="3.30.160.60:FF:001732">
    <property type="entry name" value="Zgc:162936"/>
    <property type="match status" value="1"/>
</dbReference>
<dbReference type="FunFam" id="3.30.160.60:FF:000446">
    <property type="entry name" value="Zinc finger protein"/>
    <property type="match status" value="1"/>
</dbReference>
<dbReference type="OrthoDB" id="6365676at2759"/>
<feature type="domain" description="C2H2-type" evidence="6">
    <location>
        <begin position="12"/>
        <end position="39"/>
    </location>
</feature>
<dbReference type="InterPro" id="IPR050331">
    <property type="entry name" value="Zinc_finger"/>
</dbReference>
<keyword evidence="2" id="KW-0677">Repeat</keyword>
<dbReference type="GO" id="GO:0005694">
    <property type="term" value="C:chromosome"/>
    <property type="evidence" value="ECO:0007669"/>
    <property type="project" value="UniProtKB-ARBA"/>
</dbReference>
<dbReference type="AlphaFoldDB" id="A0A9N9RAP3"/>
<dbReference type="InterPro" id="IPR013087">
    <property type="entry name" value="Znf_C2H2_type"/>
</dbReference>
<evidence type="ECO:0000256" key="5">
    <source>
        <dbReference type="PROSITE-ProRule" id="PRU00042"/>
    </source>
</evidence>
<dbReference type="PROSITE" id="PS00028">
    <property type="entry name" value="ZINC_FINGER_C2H2_1"/>
    <property type="match status" value="4"/>
</dbReference>
<accession>A0A9N9RAP3</accession>
<dbReference type="Pfam" id="PF13894">
    <property type="entry name" value="zf-C2H2_4"/>
    <property type="match status" value="1"/>
</dbReference>
<evidence type="ECO:0000256" key="2">
    <source>
        <dbReference type="ARBA" id="ARBA00022737"/>
    </source>
</evidence>
<dbReference type="GO" id="GO:0008270">
    <property type="term" value="F:zinc ion binding"/>
    <property type="evidence" value="ECO:0007669"/>
    <property type="project" value="UniProtKB-KW"/>
</dbReference>
<name>A0A9N9RAP3_9NEOP</name>
<keyword evidence="3 5" id="KW-0863">Zinc-finger</keyword>
<dbReference type="Proteomes" id="UP001153714">
    <property type="component" value="Chromosome 5"/>
</dbReference>
<reference evidence="7" key="1">
    <citation type="submission" date="2021-12" db="EMBL/GenBank/DDBJ databases">
        <authorList>
            <person name="King R."/>
        </authorList>
    </citation>
    <scope>NUCLEOTIDE SEQUENCE</scope>
</reference>
<dbReference type="Pfam" id="PF00096">
    <property type="entry name" value="zf-C2H2"/>
    <property type="match status" value="2"/>
</dbReference>
<protein>
    <recommendedName>
        <fullName evidence="6">C2H2-type domain-containing protein</fullName>
    </recommendedName>
</protein>
<organism evidence="7 8">
    <name type="scientific">Diatraea saccharalis</name>
    <name type="common">sugarcane borer</name>
    <dbReference type="NCBI Taxonomy" id="40085"/>
    <lineage>
        <taxon>Eukaryota</taxon>
        <taxon>Metazoa</taxon>
        <taxon>Ecdysozoa</taxon>
        <taxon>Arthropoda</taxon>
        <taxon>Hexapoda</taxon>
        <taxon>Insecta</taxon>
        <taxon>Pterygota</taxon>
        <taxon>Neoptera</taxon>
        <taxon>Endopterygota</taxon>
        <taxon>Lepidoptera</taxon>
        <taxon>Glossata</taxon>
        <taxon>Ditrysia</taxon>
        <taxon>Pyraloidea</taxon>
        <taxon>Crambidae</taxon>
        <taxon>Crambinae</taxon>
        <taxon>Diatraea</taxon>
    </lineage>
</organism>
<proteinExistence type="predicted"/>
<dbReference type="PANTHER" id="PTHR16515:SF61">
    <property type="entry name" value="NOVEL ZINC FINGER PROTEIN"/>
    <property type="match status" value="1"/>
</dbReference>
<evidence type="ECO:0000313" key="7">
    <source>
        <dbReference type="EMBL" id="CAG9792829.1"/>
    </source>
</evidence>
<dbReference type="InterPro" id="IPR036236">
    <property type="entry name" value="Znf_C2H2_sf"/>
</dbReference>
<feature type="domain" description="C2H2-type" evidence="6">
    <location>
        <begin position="224"/>
        <end position="251"/>
    </location>
</feature>
<feature type="domain" description="C2H2-type" evidence="6">
    <location>
        <begin position="314"/>
        <end position="337"/>
    </location>
</feature>
<evidence type="ECO:0000256" key="3">
    <source>
        <dbReference type="ARBA" id="ARBA00022771"/>
    </source>
</evidence>
<evidence type="ECO:0000256" key="1">
    <source>
        <dbReference type="ARBA" id="ARBA00022723"/>
    </source>
</evidence>
<dbReference type="GO" id="GO:0043565">
    <property type="term" value="F:sequence-specific DNA binding"/>
    <property type="evidence" value="ECO:0007669"/>
    <property type="project" value="UniProtKB-ARBA"/>
</dbReference>